<evidence type="ECO:0000256" key="2">
    <source>
        <dbReference type="ARBA" id="ARBA00023002"/>
    </source>
</evidence>
<name>A0A3Q8CZQ0_9LACO</name>
<keyword evidence="2" id="KW-0560">Oxidoreductase</keyword>
<evidence type="ECO:0000256" key="1">
    <source>
        <dbReference type="ARBA" id="ARBA00010928"/>
    </source>
</evidence>
<dbReference type="InterPro" id="IPR036291">
    <property type="entry name" value="NAD(P)-bd_dom_sf"/>
</dbReference>
<dbReference type="GO" id="GO:0016491">
    <property type="term" value="F:oxidoreductase activity"/>
    <property type="evidence" value="ECO:0007669"/>
    <property type="project" value="UniProtKB-KW"/>
</dbReference>
<dbReference type="KEGG" id="lng:BSQ50_08515"/>
<dbReference type="Gene3D" id="3.30.360.10">
    <property type="entry name" value="Dihydrodipicolinate Reductase, domain 2"/>
    <property type="match status" value="1"/>
</dbReference>
<dbReference type="EMBL" id="CP018180">
    <property type="protein sequence ID" value="AUJ32571.1"/>
    <property type="molecule type" value="Genomic_DNA"/>
</dbReference>
<dbReference type="GO" id="GO:0000166">
    <property type="term" value="F:nucleotide binding"/>
    <property type="evidence" value="ECO:0007669"/>
    <property type="project" value="InterPro"/>
</dbReference>
<dbReference type="AlphaFoldDB" id="A0A3Q8CZQ0"/>
<dbReference type="Pfam" id="PF01408">
    <property type="entry name" value="GFO_IDH_MocA"/>
    <property type="match status" value="1"/>
</dbReference>
<reference evidence="5 6" key="1">
    <citation type="submission" date="2016-11" db="EMBL/GenBank/DDBJ databases">
        <title>Interaction between Lactobacillus species and yeast in water kefir.</title>
        <authorList>
            <person name="Behr J."/>
            <person name="Xu D."/>
            <person name="Vogel R.F."/>
        </authorList>
    </citation>
    <scope>NUCLEOTIDE SEQUENCE [LARGE SCALE GENOMIC DNA]</scope>
    <source>
        <strain evidence="5 6">TMW 1.1827</strain>
    </source>
</reference>
<dbReference type="SUPFAM" id="SSF55347">
    <property type="entry name" value="Glyceraldehyde-3-phosphate dehydrogenase-like, C-terminal domain"/>
    <property type="match status" value="1"/>
</dbReference>
<dbReference type="Pfam" id="PF22725">
    <property type="entry name" value="GFO_IDH_MocA_C3"/>
    <property type="match status" value="1"/>
</dbReference>
<dbReference type="Proteomes" id="UP000324497">
    <property type="component" value="Chromosome"/>
</dbReference>
<dbReference type="InterPro" id="IPR050984">
    <property type="entry name" value="Gfo/Idh/MocA_domain"/>
</dbReference>
<organism evidence="5 6">
    <name type="scientific">Liquorilactobacillus nagelii</name>
    <dbReference type="NCBI Taxonomy" id="82688"/>
    <lineage>
        <taxon>Bacteria</taxon>
        <taxon>Bacillati</taxon>
        <taxon>Bacillota</taxon>
        <taxon>Bacilli</taxon>
        <taxon>Lactobacillales</taxon>
        <taxon>Lactobacillaceae</taxon>
        <taxon>Liquorilactobacillus</taxon>
    </lineage>
</organism>
<accession>A0A3Q8CZQ0</accession>
<dbReference type="InterPro" id="IPR000683">
    <property type="entry name" value="Gfo/Idh/MocA-like_OxRdtase_N"/>
</dbReference>
<evidence type="ECO:0000313" key="5">
    <source>
        <dbReference type="EMBL" id="AUJ32571.1"/>
    </source>
</evidence>
<sequence>MAVEIKYGVIGSAKEVADLATALAESQSAKLVGIVGNSSTAAALVAQDPQIKVYPNEQALLQADLDVVYLAASQQSRFEIAKKALKNGKHLLLEGPLTRHFVGASELYRLAKQQKRLIVENQTPLFSPIVAKVKELLTDKQIGKIKFIDVKCFLPNIPNNFSDLSAGGGALFKGGPAVLGMIQTLTGNKIDNWNGFESNQVGQADMQCNLSLTAGKVLANVMITADFSIETNLTLYGTDGTIRLPEFNQQTDTAVLEKASGSQRFVIENQQGRLFYAVEHVNNCLQHQMAPSPLVSPELALNGIKVIDSMYQRWYGDPLN</sequence>
<gene>
    <name evidence="5" type="ORF">BSQ50_08515</name>
</gene>
<evidence type="ECO:0000259" key="4">
    <source>
        <dbReference type="Pfam" id="PF22725"/>
    </source>
</evidence>
<dbReference type="Gene3D" id="3.40.50.720">
    <property type="entry name" value="NAD(P)-binding Rossmann-like Domain"/>
    <property type="match status" value="1"/>
</dbReference>
<evidence type="ECO:0000259" key="3">
    <source>
        <dbReference type="Pfam" id="PF01408"/>
    </source>
</evidence>
<keyword evidence="6" id="KW-1185">Reference proteome</keyword>
<dbReference type="PANTHER" id="PTHR22604">
    <property type="entry name" value="OXIDOREDUCTASES"/>
    <property type="match status" value="1"/>
</dbReference>
<dbReference type="PANTHER" id="PTHR22604:SF105">
    <property type="entry name" value="TRANS-1,2-DIHYDROBENZENE-1,2-DIOL DEHYDROGENASE"/>
    <property type="match status" value="1"/>
</dbReference>
<dbReference type="InterPro" id="IPR055170">
    <property type="entry name" value="GFO_IDH_MocA-like_dom"/>
</dbReference>
<dbReference type="RefSeq" id="WP_148126892.1">
    <property type="nucleotide sequence ID" value="NZ_CP018180.1"/>
</dbReference>
<dbReference type="SUPFAM" id="SSF51735">
    <property type="entry name" value="NAD(P)-binding Rossmann-fold domains"/>
    <property type="match status" value="1"/>
</dbReference>
<feature type="domain" description="Gfo/Idh/MocA-like oxidoreductase N-terminal" evidence="3">
    <location>
        <begin position="5"/>
        <end position="118"/>
    </location>
</feature>
<proteinExistence type="inferred from homology"/>
<evidence type="ECO:0000313" key="6">
    <source>
        <dbReference type="Proteomes" id="UP000324497"/>
    </source>
</evidence>
<comment type="similarity">
    <text evidence="1">Belongs to the Gfo/Idh/MocA family.</text>
</comment>
<protein>
    <submittedName>
        <fullName evidence="5">Uncharacterized protein</fullName>
    </submittedName>
</protein>
<feature type="domain" description="GFO/IDH/MocA-like oxidoreductase" evidence="4">
    <location>
        <begin position="131"/>
        <end position="243"/>
    </location>
</feature>